<reference evidence="6 7" key="2">
    <citation type="submission" date="2019-05" db="EMBL/GenBank/DDBJ databases">
        <title>Glycomyces buryatensis sp. nov.</title>
        <authorList>
            <person name="Nikitina E."/>
        </authorList>
    </citation>
    <scope>NUCLEOTIDE SEQUENCE [LARGE SCALE GENOMIC DNA]</scope>
    <source>
        <strain evidence="6 7">18</strain>
    </source>
</reference>
<dbReference type="PANTHER" id="PTHR43046:SF14">
    <property type="entry name" value="MUTT_NUDIX FAMILY PROTEIN"/>
    <property type="match status" value="1"/>
</dbReference>
<feature type="domain" description="Nudix hydrolase" evidence="5">
    <location>
        <begin position="38"/>
        <end position="171"/>
    </location>
</feature>
<dbReference type="Proteomes" id="UP000308760">
    <property type="component" value="Unassembled WGS sequence"/>
</dbReference>
<evidence type="ECO:0000313" key="6">
    <source>
        <dbReference type="EMBL" id="THV42032.1"/>
    </source>
</evidence>
<evidence type="ECO:0000256" key="2">
    <source>
        <dbReference type="ARBA" id="ARBA00005582"/>
    </source>
</evidence>
<dbReference type="GO" id="GO:0016787">
    <property type="term" value="F:hydrolase activity"/>
    <property type="evidence" value="ECO:0007669"/>
    <property type="project" value="UniProtKB-KW"/>
</dbReference>
<dbReference type="PANTHER" id="PTHR43046">
    <property type="entry name" value="GDP-MANNOSE MANNOSYL HYDROLASE"/>
    <property type="match status" value="1"/>
</dbReference>
<dbReference type="PROSITE" id="PS51462">
    <property type="entry name" value="NUDIX"/>
    <property type="match status" value="1"/>
</dbReference>
<gene>
    <name evidence="6" type="ORF">FAB82_08675</name>
</gene>
<evidence type="ECO:0000313" key="7">
    <source>
        <dbReference type="Proteomes" id="UP000308760"/>
    </source>
</evidence>
<accession>A0A4S8QFW2</accession>
<proteinExistence type="inferred from homology"/>
<evidence type="ECO:0000256" key="3">
    <source>
        <dbReference type="ARBA" id="ARBA00022801"/>
    </source>
</evidence>
<dbReference type="Gene3D" id="3.90.79.10">
    <property type="entry name" value="Nucleoside Triphosphate Pyrophosphohydrolase"/>
    <property type="match status" value="1"/>
</dbReference>
<dbReference type="AlphaFoldDB" id="A0A4S8QFW2"/>
<dbReference type="CDD" id="cd03424">
    <property type="entry name" value="NUDIX_ADPRase_Nudt5_UGPPase_Nudt14"/>
    <property type="match status" value="1"/>
</dbReference>
<evidence type="ECO:0000256" key="4">
    <source>
        <dbReference type="RuleBase" id="RU003476"/>
    </source>
</evidence>
<dbReference type="InterPro" id="IPR000086">
    <property type="entry name" value="NUDIX_hydrolase_dom"/>
</dbReference>
<dbReference type="RefSeq" id="WP_136534187.1">
    <property type="nucleotide sequence ID" value="NZ_STGY01000032.1"/>
</dbReference>
<keyword evidence="3 4" id="KW-0378">Hydrolase</keyword>
<name>A0A4S8QFW2_9ACTN</name>
<sequence length="178" mass="20073">MRWQVNSKRTLYRDQWVHVRTADVELPDGRHLDHRLIETGPGAGAVVVNDGKVLLLWRHRFITDTWGWEIPIGGIEPDETPEQAARREVEEETGWRATGPLTPLVYTQPSPGLMTAEHHIFKAEDAEQIGEPADSFESERIEWVPLSDIHSLIAKGDVSSGTTLVALLYLSAERPQLH</sequence>
<keyword evidence="7" id="KW-1185">Reference proteome</keyword>
<dbReference type="PRINTS" id="PR00502">
    <property type="entry name" value="NUDIXFAMILY"/>
</dbReference>
<organism evidence="6 7">
    <name type="scientific">Glycomyces buryatensis</name>
    <dbReference type="NCBI Taxonomy" id="2570927"/>
    <lineage>
        <taxon>Bacteria</taxon>
        <taxon>Bacillati</taxon>
        <taxon>Actinomycetota</taxon>
        <taxon>Actinomycetes</taxon>
        <taxon>Glycomycetales</taxon>
        <taxon>Glycomycetaceae</taxon>
        <taxon>Glycomyces</taxon>
    </lineage>
</organism>
<dbReference type="InterPro" id="IPR020084">
    <property type="entry name" value="NUDIX_hydrolase_CS"/>
</dbReference>
<protein>
    <submittedName>
        <fullName evidence="6">NUDIX hydrolase</fullName>
    </submittedName>
</protein>
<dbReference type="InterPro" id="IPR020476">
    <property type="entry name" value="Nudix_hydrolase"/>
</dbReference>
<evidence type="ECO:0000259" key="5">
    <source>
        <dbReference type="PROSITE" id="PS51462"/>
    </source>
</evidence>
<evidence type="ECO:0000256" key="1">
    <source>
        <dbReference type="ARBA" id="ARBA00001946"/>
    </source>
</evidence>
<comment type="caution">
    <text evidence="6">The sequence shown here is derived from an EMBL/GenBank/DDBJ whole genome shotgun (WGS) entry which is preliminary data.</text>
</comment>
<dbReference type="OrthoDB" id="177518at2"/>
<reference evidence="7" key="1">
    <citation type="submission" date="2019-04" db="EMBL/GenBank/DDBJ databases">
        <title>Nocardioides xinjiangensis sp. nov.</title>
        <authorList>
            <person name="Liu S."/>
        </authorList>
    </citation>
    <scope>NUCLEOTIDE SEQUENCE [LARGE SCALE GENOMIC DNA]</scope>
    <source>
        <strain evidence="7">18</strain>
    </source>
</reference>
<dbReference type="SUPFAM" id="SSF55811">
    <property type="entry name" value="Nudix"/>
    <property type="match status" value="1"/>
</dbReference>
<dbReference type="EMBL" id="STGY01000032">
    <property type="protein sequence ID" value="THV42032.1"/>
    <property type="molecule type" value="Genomic_DNA"/>
</dbReference>
<dbReference type="Pfam" id="PF00293">
    <property type="entry name" value="NUDIX"/>
    <property type="match status" value="1"/>
</dbReference>
<comment type="similarity">
    <text evidence="2 4">Belongs to the Nudix hydrolase family.</text>
</comment>
<dbReference type="InterPro" id="IPR015797">
    <property type="entry name" value="NUDIX_hydrolase-like_dom_sf"/>
</dbReference>
<comment type="cofactor">
    <cofactor evidence="1">
        <name>Mg(2+)</name>
        <dbReference type="ChEBI" id="CHEBI:18420"/>
    </cofactor>
</comment>
<dbReference type="PROSITE" id="PS00893">
    <property type="entry name" value="NUDIX_BOX"/>
    <property type="match status" value="1"/>
</dbReference>